<sequence>MINGGTSTAPSAPSGIHATVYKILFPVVVAYAIRHVAAAVSMAKVAISFPHIIKGGEPAFSVLVSTFLLDQTFLLPVYMSLVPMILVVLLLL</sequence>
<comment type="caution">
    <text evidence="3">The sequence shown here is derived from an EMBL/GenBank/DDBJ whole genome shotgun (WGS) entry which is preliminary data.</text>
</comment>
<evidence type="ECO:0000313" key="4">
    <source>
        <dbReference type="Proteomes" id="UP000236630"/>
    </source>
</evidence>
<keyword evidence="1" id="KW-0812">Transmembrane</keyword>
<dbReference type="Proteomes" id="UP000236630">
    <property type="component" value="Unassembled WGS sequence"/>
</dbReference>
<keyword evidence="4" id="KW-1185">Reference proteome</keyword>
<evidence type="ECO:0000313" key="3">
    <source>
        <dbReference type="EMBL" id="GAY53076.1"/>
    </source>
</evidence>
<evidence type="ECO:0000256" key="1">
    <source>
        <dbReference type="SAM" id="Phobius"/>
    </source>
</evidence>
<organism evidence="3 4">
    <name type="scientific">Citrus unshiu</name>
    <name type="common">Satsuma mandarin</name>
    <name type="synonym">Citrus nobilis var. unshiu</name>
    <dbReference type="NCBI Taxonomy" id="55188"/>
    <lineage>
        <taxon>Eukaryota</taxon>
        <taxon>Viridiplantae</taxon>
        <taxon>Streptophyta</taxon>
        <taxon>Embryophyta</taxon>
        <taxon>Tracheophyta</taxon>
        <taxon>Spermatophyta</taxon>
        <taxon>Magnoliopsida</taxon>
        <taxon>eudicotyledons</taxon>
        <taxon>Gunneridae</taxon>
        <taxon>Pentapetalae</taxon>
        <taxon>rosids</taxon>
        <taxon>malvids</taxon>
        <taxon>Sapindales</taxon>
        <taxon>Rutaceae</taxon>
        <taxon>Aurantioideae</taxon>
        <taxon>Citrus</taxon>
    </lineage>
</organism>
<dbReference type="InterPro" id="IPR004853">
    <property type="entry name" value="Sugar_P_trans_dom"/>
</dbReference>
<protein>
    <recommendedName>
        <fullName evidence="2">Sugar phosphate transporter domain-containing protein</fullName>
    </recommendedName>
</protein>
<dbReference type="STRING" id="55188.A0A2H5PL31"/>
<evidence type="ECO:0000259" key="2">
    <source>
        <dbReference type="Pfam" id="PF03151"/>
    </source>
</evidence>
<keyword evidence="1" id="KW-0472">Membrane</keyword>
<dbReference type="AlphaFoldDB" id="A0A2H5PL31"/>
<name>A0A2H5PL31_CITUN</name>
<accession>A0A2H5PL31</accession>
<feature type="domain" description="Sugar phosphate transporter" evidence="2">
    <location>
        <begin position="16"/>
        <end position="89"/>
    </location>
</feature>
<keyword evidence="1" id="KW-1133">Transmembrane helix</keyword>
<proteinExistence type="predicted"/>
<reference evidence="3 4" key="1">
    <citation type="journal article" date="2017" name="Front. Genet.">
        <title>Draft sequencing of the heterozygous diploid genome of Satsuma (Citrus unshiu Marc.) using a hybrid assembly approach.</title>
        <authorList>
            <person name="Shimizu T."/>
            <person name="Tanizawa Y."/>
            <person name="Mochizuki T."/>
            <person name="Nagasaki H."/>
            <person name="Yoshioka T."/>
            <person name="Toyoda A."/>
            <person name="Fujiyama A."/>
            <person name="Kaminuma E."/>
            <person name="Nakamura Y."/>
        </authorList>
    </citation>
    <scope>NUCLEOTIDE SEQUENCE [LARGE SCALE GENOMIC DNA]</scope>
    <source>
        <strain evidence="4">cv. Miyagawa wase</strain>
    </source>
</reference>
<dbReference type="EMBL" id="BDQV01000087">
    <property type="protein sequence ID" value="GAY53076.1"/>
    <property type="molecule type" value="Genomic_DNA"/>
</dbReference>
<feature type="transmembrane region" description="Helical" evidence="1">
    <location>
        <begin position="73"/>
        <end position="91"/>
    </location>
</feature>
<dbReference type="Pfam" id="PF03151">
    <property type="entry name" value="TPT"/>
    <property type="match status" value="1"/>
</dbReference>
<gene>
    <name evidence="3" type="ORF">CUMW_146640</name>
</gene>